<keyword evidence="1" id="KW-0812">Transmembrane</keyword>
<feature type="transmembrane region" description="Helical" evidence="1">
    <location>
        <begin position="526"/>
        <end position="544"/>
    </location>
</feature>
<name>A0A841S9S1_9ACTN</name>
<dbReference type="AlphaFoldDB" id="A0A841S9S1"/>
<sequence>MRIPDGLLRAVVLVVTVSLTLVLLPIAINVGTGGTAPVFLAPYVGWTWPVIGVLWLIAIGAGLSEVRSHRRPVISSRSADQPRNRPNALTRVDAYLNQRVAASLAARTRVALALDRRPEEVVRPYDLTVQPIDSAPRELPDDADIAAVFDSLQEAMLILGAPGAGKTTLLTRLARTLTARAQGDESQPIPVLLDLSGWGGTVSRHPDDHPRDSPMLAGFVHWLLAELDARYGIPPAVGRIWLLRGDLALLFDGLDEIDANHREKFAGVLHDLRVNYRVVQLAVTCRTHDYDQLANKLTLNGAVHIRPLSRQQVLDYFAAVGPELDGARAAIEQDEELWDLVTSPLMLNVLLLAYQDRAPEDLAGTDVRRDLFDTFIVEVLARRRPNSRQYDARTVVRALRTLASRTAGRRGSQVVVPRWPNTDGRDGLLQPDVVYLLHAVCLPALLSGLVAGATVVLAATYGVLTGLAVAVPAVLVACRWPFAGGVMARLDWRQLLALVLCAVAGTAASVVLFTAAMGLIEILPNAVGLATGVEIGLLVGWCIRVLTRLPTFWQAVAGTGSRWRLAPWAGAGGVAGLLLAVLLGADFAATTPVVVPGLLLGFFAMSVMRRTSLRAGPVYRVLYDVLLCWTGYLPWRRGAFLRYAADRFVLARTAPGEYAFIHLLVRDYLAESDPEDLAAKITRRQVR</sequence>
<accession>A0A841S9S1</accession>
<dbReference type="Gene3D" id="3.40.50.300">
    <property type="entry name" value="P-loop containing nucleotide triphosphate hydrolases"/>
    <property type="match status" value="1"/>
</dbReference>
<evidence type="ECO:0000313" key="3">
    <source>
        <dbReference type="EMBL" id="MBB6565652.1"/>
    </source>
</evidence>
<proteinExistence type="predicted"/>
<dbReference type="InterPro" id="IPR007111">
    <property type="entry name" value="NACHT_NTPase"/>
</dbReference>
<reference evidence="3 4" key="1">
    <citation type="submission" date="2020-08" db="EMBL/GenBank/DDBJ databases">
        <title>Sequencing the genomes of 1000 actinobacteria strains.</title>
        <authorList>
            <person name="Klenk H.-P."/>
        </authorList>
    </citation>
    <scope>NUCLEOTIDE SEQUENCE [LARGE SCALE GENOMIC DNA]</scope>
    <source>
        <strain evidence="3 4">DSM 15626</strain>
    </source>
</reference>
<feature type="transmembrane region" description="Helical" evidence="1">
    <location>
        <begin position="7"/>
        <end position="28"/>
    </location>
</feature>
<evidence type="ECO:0000313" key="4">
    <source>
        <dbReference type="Proteomes" id="UP000553957"/>
    </source>
</evidence>
<organism evidence="3 4">
    <name type="scientific">Kribbella sandramycini</name>
    <dbReference type="NCBI Taxonomy" id="60450"/>
    <lineage>
        <taxon>Bacteria</taxon>
        <taxon>Bacillati</taxon>
        <taxon>Actinomycetota</taxon>
        <taxon>Actinomycetes</taxon>
        <taxon>Propionibacteriales</taxon>
        <taxon>Kribbellaceae</taxon>
        <taxon>Kribbella</taxon>
    </lineage>
</organism>
<dbReference type="PROSITE" id="PS50837">
    <property type="entry name" value="NACHT"/>
    <property type="match status" value="1"/>
</dbReference>
<feature type="transmembrane region" description="Helical" evidence="1">
    <location>
        <begin position="40"/>
        <end position="63"/>
    </location>
</feature>
<protein>
    <recommendedName>
        <fullName evidence="2">NACHT domain-containing protein</fullName>
    </recommendedName>
</protein>
<dbReference type="InterPro" id="IPR027417">
    <property type="entry name" value="P-loop_NTPase"/>
</dbReference>
<feature type="domain" description="NACHT" evidence="2">
    <location>
        <begin position="154"/>
        <end position="272"/>
    </location>
</feature>
<comment type="caution">
    <text evidence="3">The sequence shown here is derived from an EMBL/GenBank/DDBJ whole genome shotgun (WGS) entry which is preliminary data.</text>
</comment>
<dbReference type="Proteomes" id="UP000553957">
    <property type="component" value="Unassembled WGS sequence"/>
</dbReference>
<feature type="transmembrane region" description="Helical" evidence="1">
    <location>
        <begin position="495"/>
        <end position="520"/>
    </location>
</feature>
<dbReference type="RefSeq" id="WP_337796668.1">
    <property type="nucleotide sequence ID" value="NZ_BAAAGT010000001.1"/>
</dbReference>
<keyword evidence="1" id="KW-0472">Membrane</keyword>
<dbReference type="SUPFAM" id="SSF52540">
    <property type="entry name" value="P-loop containing nucleoside triphosphate hydrolases"/>
    <property type="match status" value="2"/>
</dbReference>
<feature type="transmembrane region" description="Helical" evidence="1">
    <location>
        <begin position="433"/>
        <end position="457"/>
    </location>
</feature>
<evidence type="ECO:0000256" key="1">
    <source>
        <dbReference type="SAM" id="Phobius"/>
    </source>
</evidence>
<keyword evidence="1" id="KW-1133">Transmembrane helix</keyword>
<evidence type="ECO:0000259" key="2">
    <source>
        <dbReference type="PROSITE" id="PS50837"/>
    </source>
</evidence>
<feature type="transmembrane region" description="Helical" evidence="1">
    <location>
        <begin position="463"/>
        <end position="483"/>
    </location>
</feature>
<dbReference type="Pfam" id="PF05729">
    <property type="entry name" value="NACHT"/>
    <property type="match status" value="1"/>
</dbReference>
<gene>
    <name evidence="3" type="ORF">HNR71_001289</name>
</gene>
<feature type="transmembrane region" description="Helical" evidence="1">
    <location>
        <begin position="589"/>
        <end position="608"/>
    </location>
</feature>
<dbReference type="EMBL" id="JACHKF010000001">
    <property type="protein sequence ID" value="MBB6565652.1"/>
    <property type="molecule type" value="Genomic_DNA"/>
</dbReference>
<feature type="transmembrane region" description="Helical" evidence="1">
    <location>
        <begin position="565"/>
        <end position="583"/>
    </location>
</feature>